<dbReference type="PROSITE" id="PS51194">
    <property type="entry name" value="HELICASE_CTER"/>
    <property type="match status" value="1"/>
</dbReference>
<dbReference type="AlphaFoldDB" id="A0A9J7IYQ3"/>
<name>A0A9J7IYQ3_SPOLT</name>
<feature type="compositionally biased region" description="Basic and acidic residues" evidence="10">
    <location>
        <begin position="654"/>
        <end position="666"/>
    </location>
</feature>
<feature type="compositionally biased region" description="Basic and acidic residues" evidence="10">
    <location>
        <begin position="706"/>
        <end position="717"/>
    </location>
</feature>
<reference evidence="15" key="1">
    <citation type="submission" date="2025-08" db="UniProtKB">
        <authorList>
            <consortium name="RefSeq"/>
        </authorList>
    </citation>
    <scope>IDENTIFICATION</scope>
    <source>
        <strain evidence="15">Ishihara</strain>
        <tissue evidence="15">Whole body</tissue>
    </source>
</reference>
<evidence type="ECO:0000256" key="7">
    <source>
        <dbReference type="ARBA" id="ARBA00047984"/>
    </source>
</evidence>
<dbReference type="KEGG" id="sliu:111357573"/>
<keyword evidence="3 9" id="KW-0347">Helicase</keyword>
<dbReference type="PROSITE" id="PS00039">
    <property type="entry name" value="DEAD_ATP_HELICASE"/>
    <property type="match status" value="1"/>
</dbReference>
<evidence type="ECO:0000256" key="2">
    <source>
        <dbReference type="ARBA" id="ARBA00022801"/>
    </source>
</evidence>
<dbReference type="GO" id="GO:0010468">
    <property type="term" value="P:regulation of gene expression"/>
    <property type="evidence" value="ECO:0007669"/>
    <property type="project" value="UniProtKB-ARBA"/>
</dbReference>
<dbReference type="InterPro" id="IPR000629">
    <property type="entry name" value="RNA-helicase_DEAD-box_CS"/>
</dbReference>
<dbReference type="CDD" id="cd17941">
    <property type="entry name" value="DEADc_DDX10"/>
    <property type="match status" value="1"/>
</dbReference>
<accession>A0A9J7IYQ3</accession>
<feature type="domain" description="Helicase C-terminal" evidence="12">
    <location>
        <begin position="269"/>
        <end position="434"/>
    </location>
</feature>
<dbReference type="FunFam" id="3.40.50.300:FF:000874">
    <property type="entry name" value="RNA helicase"/>
    <property type="match status" value="1"/>
</dbReference>
<feature type="domain" description="DEAD-box RNA helicase Q" evidence="13">
    <location>
        <begin position="51"/>
        <end position="79"/>
    </location>
</feature>
<gene>
    <name evidence="15" type="primary">LOC111357573</name>
</gene>
<dbReference type="PANTHER" id="PTHR24031">
    <property type="entry name" value="RNA HELICASE"/>
    <property type="match status" value="1"/>
</dbReference>
<dbReference type="InterPro" id="IPR014001">
    <property type="entry name" value="Helicase_ATP-bd"/>
</dbReference>
<feature type="compositionally biased region" description="Basic and acidic residues" evidence="10">
    <location>
        <begin position="740"/>
        <end position="756"/>
    </location>
</feature>
<dbReference type="GO" id="GO:0005524">
    <property type="term" value="F:ATP binding"/>
    <property type="evidence" value="ECO:0007669"/>
    <property type="project" value="UniProtKB-UniRule"/>
</dbReference>
<organism evidence="14 15">
    <name type="scientific">Spodoptera litura</name>
    <name type="common">Asian cotton leafworm</name>
    <dbReference type="NCBI Taxonomy" id="69820"/>
    <lineage>
        <taxon>Eukaryota</taxon>
        <taxon>Metazoa</taxon>
        <taxon>Ecdysozoa</taxon>
        <taxon>Arthropoda</taxon>
        <taxon>Hexapoda</taxon>
        <taxon>Insecta</taxon>
        <taxon>Pterygota</taxon>
        <taxon>Neoptera</taxon>
        <taxon>Endopterygota</taxon>
        <taxon>Lepidoptera</taxon>
        <taxon>Glossata</taxon>
        <taxon>Ditrysia</taxon>
        <taxon>Noctuoidea</taxon>
        <taxon>Noctuidae</taxon>
        <taxon>Amphipyrinae</taxon>
        <taxon>Spodoptera</taxon>
    </lineage>
</organism>
<dbReference type="SMART" id="SM00487">
    <property type="entry name" value="DEXDc"/>
    <property type="match status" value="1"/>
</dbReference>
<dbReference type="GO" id="GO:0003724">
    <property type="term" value="F:RNA helicase activity"/>
    <property type="evidence" value="ECO:0007669"/>
    <property type="project" value="UniProtKB-EC"/>
</dbReference>
<dbReference type="GO" id="GO:0003723">
    <property type="term" value="F:RNA binding"/>
    <property type="evidence" value="ECO:0007669"/>
    <property type="project" value="UniProtKB-UniRule"/>
</dbReference>
<feature type="compositionally biased region" description="Basic residues" evidence="10">
    <location>
        <begin position="667"/>
        <end position="679"/>
    </location>
</feature>
<dbReference type="PROSITE" id="PS51195">
    <property type="entry name" value="Q_MOTIF"/>
    <property type="match status" value="1"/>
</dbReference>
<dbReference type="InterPro" id="IPR025313">
    <property type="entry name" value="SPB4-like_CTE"/>
</dbReference>
<dbReference type="SUPFAM" id="SSF52540">
    <property type="entry name" value="P-loop containing nucleoside triphosphate hydrolases"/>
    <property type="match status" value="1"/>
</dbReference>
<feature type="short sequence motif" description="Q motif" evidence="8">
    <location>
        <begin position="51"/>
        <end position="79"/>
    </location>
</feature>
<feature type="compositionally biased region" description="Basic and acidic residues" evidence="10">
    <location>
        <begin position="1"/>
        <end position="10"/>
    </location>
</feature>
<dbReference type="SMART" id="SM01178">
    <property type="entry name" value="DUF4217"/>
    <property type="match status" value="1"/>
</dbReference>
<comment type="similarity">
    <text evidence="6">Belongs to the DEAD box helicase family. DDX10/DBP4 subfamily.</text>
</comment>
<feature type="domain" description="Helicase ATP-binding" evidence="11">
    <location>
        <begin position="82"/>
        <end position="256"/>
    </location>
</feature>
<proteinExistence type="inferred from homology"/>
<evidence type="ECO:0000259" key="13">
    <source>
        <dbReference type="PROSITE" id="PS51195"/>
    </source>
</evidence>
<keyword evidence="5 9" id="KW-0694">RNA-binding</keyword>
<evidence type="ECO:0000259" key="12">
    <source>
        <dbReference type="PROSITE" id="PS51194"/>
    </source>
</evidence>
<dbReference type="Proteomes" id="UP000301870">
    <property type="component" value="Chromosome 25"/>
</dbReference>
<dbReference type="InterPro" id="IPR001650">
    <property type="entry name" value="Helicase_C-like"/>
</dbReference>
<keyword evidence="1 9" id="KW-0547">Nucleotide-binding</keyword>
<evidence type="ECO:0000256" key="10">
    <source>
        <dbReference type="SAM" id="MobiDB-lite"/>
    </source>
</evidence>
<keyword evidence="2 9" id="KW-0378">Hydrolase</keyword>
<dbReference type="Pfam" id="PF00270">
    <property type="entry name" value="DEAD"/>
    <property type="match status" value="1"/>
</dbReference>
<evidence type="ECO:0000256" key="8">
    <source>
        <dbReference type="PROSITE-ProRule" id="PRU00552"/>
    </source>
</evidence>
<feature type="compositionally biased region" description="Basic and acidic residues" evidence="10">
    <location>
        <begin position="680"/>
        <end position="690"/>
    </location>
</feature>
<dbReference type="GeneID" id="111357573"/>
<evidence type="ECO:0000256" key="3">
    <source>
        <dbReference type="ARBA" id="ARBA00022806"/>
    </source>
</evidence>
<dbReference type="GO" id="GO:0016787">
    <property type="term" value="F:hydrolase activity"/>
    <property type="evidence" value="ECO:0007669"/>
    <property type="project" value="UniProtKB-KW"/>
</dbReference>
<dbReference type="OrthoDB" id="10259640at2759"/>
<evidence type="ECO:0000259" key="11">
    <source>
        <dbReference type="PROSITE" id="PS51192"/>
    </source>
</evidence>
<evidence type="ECO:0000256" key="1">
    <source>
        <dbReference type="ARBA" id="ARBA00022741"/>
    </source>
</evidence>
<sequence length="814" mass="92682">MKQDGKEQKRQGKKSKKLQLYKPRKKNSVEEDAAIQYLQAQYDKINPDEIKTFKDFPLSQKTLKGLKENHYVTPTEIQKQAIGYALQGKDILGAAKTGSGKTLAFLIPILENLFCKKWTRLDGVGALVISPTRELAYQIYEALRKVGHLHDFSAGLIIGGQNLKFERKRMDQINILICTPGRLLQHMDENPLFDCSHLQILVLDEADRCLDMGFEATMNAIIENLPPERQTLLFSATQTKSVKDLARLSLSFPTYIAPHEQAATVTPDLLQQSYIITEIEDKIGILWSFIKNHLKQKVIVFMATCKQVKYIYELFCKLRPGVSLLALYGTLHQEKREKIYNEFCRKSNVVLFATDLASRGLDFPRVNWVIQMDCPEDVETYIHRAGRTARGFTGKGEGLLMLLPHEEKFVEHLQNSKIPINKIQVDPSKVIAPQKKIETLLSDSMELKQSAQRAFVSYLKSVFLMKNKEIFNVQLLDTDSYARSLGLIVPPYIKFLKKQQYAQKKQDNNNVIEKLKAKTESDKEDSDQSEEEVTDVNVEKKPEKQKIKERFVKFDFHNATDTDGKDFFQGNNFDIQLSGELLEEPQVESTKVADVKKLLKKNITVNTTVKFTEEGEIDEEENKDVDPEILKQISSANSSNLHFAKTQLLMQDEDKIDKVKFRESTRAKHKEKKRKLKNKRKEDEGEKDDFGSQSESDGPDLSWLPDPDKIYGKEKGSDNSGDSGEDRNSEASDGADYESGEDRNSEVSDGANHESGDDSESEVEENFHRPTKRKLLETQASVPPRKVKKVQDISASLSVSEAEALAMQLLQTKR</sequence>
<comment type="catalytic activity">
    <reaction evidence="7 9">
        <text>ATP + H2O = ADP + phosphate + H(+)</text>
        <dbReference type="Rhea" id="RHEA:13065"/>
        <dbReference type="ChEBI" id="CHEBI:15377"/>
        <dbReference type="ChEBI" id="CHEBI:15378"/>
        <dbReference type="ChEBI" id="CHEBI:30616"/>
        <dbReference type="ChEBI" id="CHEBI:43474"/>
        <dbReference type="ChEBI" id="CHEBI:456216"/>
        <dbReference type="EC" id="3.6.4.13"/>
    </reaction>
</comment>
<feature type="compositionally biased region" description="Acidic residues" evidence="10">
    <location>
        <begin position="522"/>
        <end position="534"/>
    </location>
</feature>
<dbReference type="Gene3D" id="3.40.50.300">
    <property type="entry name" value="P-loop containing nucleotide triphosphate hydrolases"/>
    <property type="match status" value="2"/>
</dbReference>
<evidence type="ECO:0000256" key="9">
    <source>
        <dbReference type="RuleBase" id="RU365068"/>
    </source>
</evidence>
<feature type="compositionally biased region" description="Basic residues" evidence="10">
    <location>
        <begin position="11"/>
        <end position="26"/>
    </location>
</feature>
<dbReference type="Pfam" id="PF00271">
    <property type="entry name" value="Helicase_C"/>
    <property type="match status" value="1"/>
</dbReference>
<keyword evidence="14" id="KW-1185">Reference proteome</keyword>
<dbReference type="CDD" id="cd18787">
    <property type="entry name" value="SF2_C_DEAD"/>
    <property type="match status" value="1"/>
</dbReference>
<dbReference type="EC" id="3.6.4.13" evidence="9"/>
<dbReference type="InterPro" id="IPR014014">
    <property type="entry name" value="RNA_helicase_DEAD_Q_motif"/>
</dbReference>
<evidence type="ECO:0000313" key="15">
    <source>
        <dbReference type="RefSeq" id="XP_022828095.1"/>
    </source>
</evidence>
<evidence type="ECO:0000256" key="5">
    <source>
        <dbReference type="ARBA" id="ARBA00022884"/>
    </source>
</evidence>
<evidence type="ECO:0000313" key="14">
    <source>
        <dbReference type="Proteomes" id="UP000301870"/>
    </source>
</evidence>
<protein>
    <recommendedName>
        <fullName evidence="9">ATP-dependent RNA helicase</fullName>
        <ecNumber evidence="9">3.6.4.13</ecNumber>
    </recommendedName>
</protein>
<comment type="function">
    <text evidence="9">RNA helicase.</text>
</comment>
<dbReference type="InterPro" id="IPR027417">
    <property type="entry name" value="P-loop_NTPase"/>
</dbReference>
<feature type="region of interest" description="Disordered" evidence="10">
    <location>
        <begin position="517"/>
        <end position="541"/>
    </location>
</feature>
<feature type="region of interest" description="Disordered" evidence="10">
    <location>
        <begin position="654"/>
        <end position="786"/>
    </location>
</feature>
<dbReference type="PROSITE" id="PS51192">
    <property type="entry name" value="HELICASE_ATP_BIND_1"/>
    <property type="match status" value="1"/>
</dbReference>
<dbReference type="Pfam" id="PF13959">
    <property type="entry name" value="CTE_SPB4"/>
    <property type="match status" value="1"/>
</dbReference>
<keyword evidence="4 9" id="KW-0067">ATP-binding</keyword>
<dbReference type="RefSeq" id="XP_022828095.1">
    <property type="nucleotide sequence ID" value="XM_022972327.1"/>
</dbReference>
<evidence type="ECO:0000256" key="4">
    <source>
        <dbReference type="ARBA" id="ARBA00022840"/>
    </source>
</evidence>
<dbReference type="InterPro" id="IPR011545">
    <property type="entry name" value="DEAD/DEAH_box_helicase_dom"/>
</dbReference>
<comment type="domain">
    <text evidence="9">The Q motif is unique to and characteristic of the DEAD box family of RNA helicases and controls ATP binding and hydrolysis.</text>
</comment>
<evidence type="ECO:0000256" key="6">
    <source>
        <dbReference type="ARBA" id="ARBA00038084"/>
    </source>
</evidence>
<feature type="region of interest" description="Disordered" evidence="10">
    <location>
        <begin position="1"/>
        <end position="28"/>
    </location>
</feature>
<dbReference type="SMART" id="SM00490">
    <property type="entry name" value="HELICc"/>
    <property type="match status" value="1"/>
</dbReference>